<evidence type="ECO:0000313" key="1">
    <source>
        <dbReference type="EMBL" id="MBD1381913.1"/>
    </source>
</evidence>
<sequence>MLEEKVAIFVHIPKTAGSTLRRILKKQYDPSEICFANKEEMKEKLTNFSKEELEKLKCINGHICFGIHEYLSNRPYVYYTMLRDPVEQVISEYYYILRKPNNMAHNKVKNMSFEEFIYSDEFKGHTSNRQTCFISGEPKKDLSKAKENLMKHFSIVGITEMFEESVFLINQELGWKNFSLKKNINVTKNRPTRDDIPEHVIETLKKNNELDIELYHFGKELLEKKIQNLSSKSRKEMNHFVKQQRIKNRKFKN</sequence>
<dbReference type="SUPFAM" id="SSF52540">
    <property type="entry name" value="P-loop containing nucleoside triphosphate hydrolases"/>
    <property type="match status" value="1"/>
</dbReference>
<dbReference type="AlphaFoldDB" id="A0A926NJV2"/>
<protein>
    <submittedName>
        <fullName evidence="1">Sulfotransferase family 2 domain-containing protein</fullName>
    </submittedName>
</protein>
<comment type="caution">
    <text evidence="1">The sequence shown here is derived from an EMBL/GenBank/DDBJ whole genome shotgun (WGS) entry which is preliminary data.</text>
</comment>
<dbReference type="EMBL" id="JACXAI010000023">
    <property type="protein sequence ID" value="MBD1381913.1"/>
    <property type="molecule type" value="Genomic_DNA"/>
</dbReference>
<name>A0A926NJV2_9BACI</name>
<dbReference type="Gene3D" id="3.40.50.300">
    <property type="entry name" value="P-loop containing nucleotide triphosphate hydrolases"/>
    <property type="match status" value="1"/>
</dbReference>
<organism evidence="1 2">
    <name type="scientific">Metabacillus arenae</name>
    <dbReference type="NCBI Taxonomy" id="2771434"/>
    <lineage>
        <taxon>Bacteria</taxon>
        <taxon>Bacillati</taxon>
        <taxon>Bacillota</taxon>
        <taxon>Bacilli</taxon>
        <taxon>Bacillales</taxon>
        <taxon>Bacillaceae</taxon>
        <taxon>Metabacillus</taxon>
    </lineage>
</organism>
<dbReference type="RefSeq" id="WP_191159589.1">
    <property type="nucleotide sequence ID" value="NZ_JACXAI010000023.1"/>
</dbReference>
<proteinExistence type="predicted"/>
<dbReference type="InterPro" id="IPR053259">
    <property type="entry name" value="Golvesin-related_Golgi"/>
</dbReference>
<dbReference type="Proteomes" id="UP000626844">
    <property type="component" value="Unassembled WGS sequence"/>
</dbReference>
<keyword evidence="2" id="KW-1185">Reference proteome</keyword>
<dbReference type="InterPro" id="IPR027417">
    <property type="entry name" value="P-loop_NTPase"/>
</dbReference>
<accession>A0A926NJV2</accession>
<dbReference type="InterPro" id="IPR005331">
    <property type="entry name" value="Sulfotransferase"/>
</dbReference>
<dbReference type="Pfam" id="PF03567">
    <property type="entry name" value="Sulfotransfer_2"/>
    <property type="match status" value="1"/>
</dbReference>
<dbReference type="PANTHER" id="PTHR32301">
    <property type="entry name" value="COUNTIN RECEPTOR CNR3-RELATED"/>
    <property type="match status" value="1"/>
</dbReference>
<dbReference type="GO" id="GO:0016020">
    <property type="term" value="C:membrane"/>
    <property type="evidence" value="ECO:0007669"/>
    <property type="project" value="InterPro"/>
</dbReference>
<reference evidence="1" key="1">
    <citation type="submission" date="2020-09" db="EMBL/GenBank/DDBJ databases">
        <title>A novel bacterium of genus Bacillus, isolated from South China Sea.</title>
        <authorList>
            <person name="Huang H."/>
            <person name="Mo K."/>
            <person name="Hu Y."/>
        </authorList>
    </citation>
    <scope>NUCLEOTIDE SEQUENCE</scope>
    <source>
        <strain evidence="1">IB182487</strain>
    </source>
</reference>
<evidence type="ECO:0000313" key="2">
    <source>
        <dbReference type="Proteomes" id="UP000626844"/>
    </source>
</evidence>
<dbReference type="GO" id="GO:0008146">
    <property type="term" value="F:sulfotransferase activity"/>
    <property type="evidence" value="ECO:0007669"/>
    <property type="project" value="InterPro"/>
</dbReference>
<gene>
    <name evidence="1" type="ORF">IC621_16920</name>
</gene>
<dbReference type="PANTHER" id="PTHR32301:SF6">
    <property type="entry name" value="GOLVESIN-RELATED"/>
    <property type="match status" value="1"/>
</dbReference>